<dbReference type="Pfam" id="PF00534">
    <property type="entry name" value="Glycos_transf_1"/>
    <property type="match status" value="1"/>
</dbReference>
<evidence type="ECO:0000313" key="5">
    <source>
        <dbReference type="EMBL" id="CAA9290986.1"/>
    </source>
</evidence>
<evidence type="ECO:0000256" key="2">
    <source>
        <dbReference type="ARBA" id="ARBA00022679"/>
    </source>
</evidence>
<dbReference type="PANTHER" id="PTHR12526:SF510">
    <property type="entry name" value="D-INOSITOL 3-PHOSPHATE GLYCOSYLTRANSFERASE"/>
    <property type="match status" value="1"/>
</dbReference>
<feature type="domain" description="Glycosyltransferase subfamily 4-like N-terminal" evidence="4">
    <location>
        <begin position="28"/>
        <end position="205"/>
    </location>
</feature>
<dbReference type="SUPFAM" id="SSF53756">
    <property type="entry name" value="UDP-Glycosyltransferase/glycogen phosphorylase"/>
    <property type="match status" value="1"/>
</dbReference>
<proteinExistence type="predicted"/>
<dbReference type="Gene3D" id="3.40.50.2000">
    <property type="entry name" value="Glycogen Phosphorylase B"/>
    <property type="match status" value="2"/>
</dbReference>
<dbReference type="EMBL" id="CADCTM010000754">
    <property type="protein sequence ID" value="CAA9290986.1"/>
    <property type="molecule type" value="Genomic_DNA"/>
</dbReference>
<accession>A0A6J4JZ33</accession>
<dbReference type="InterPro" id="IPR001296">
    <property type="entry name" value="Glyco_trans_1"/>
</dbReference>
<evidence type="ECO:0000259" key="4">
    <source>
        <dbReference type="Pfam" id="PF13439"/>
    </source>
</evidence>
<keyword evidence="2 5" id="KW-0808">Transferase</keyword>
<dbReference type="CDD" id="cd03800">
    <property type="entry name" value="GT4_sucrose_synthase"/>
    <property type="match status" value="1"/>
</dbReference>
<protein>
    <submittedName>
        <fullName evidence="5">Glycosyl transferase, group 1</fullName>
    </submittedName>
</protein>
<feature type="domain" description="Glycosyl transferase family 1" evidence="3">
    <location>
        <begin position="211"/>
        <end position="388"/>
    </location>
</feature>
<gene>
    <name evidence="5" type="ORF">AVDCRST_MAG92-4275</name>
</gene>
<dbReference type="PANTHER" id="PTHR12526">
    <property type="entry name" value="GLYCOSYLTRANSFERASE"/>
    <property type="match status" value="1"/>
</dbReference>
<dbReference type="GO" id="GO:0016757">
    <property type="term" value="F:glycosyltransferase activity"/>
    <property type="evidence" value="ECO:0007669"/>
    <property type="project" value="UniProtKB-KW"/>
</dbReference>
<sequence>MSMNQINRIALISVTGDPAAEIGQEEAGGQNVYVRQVGLALTKAGWSVDMFTRRLSPDQSSIVQHAPNCRTIRLTAGPATFISRDEVFGYLPEFVKQLQAFQQKEGFQYSLIHSNYWLSSWVGMELKKHQPLIQVHTYHSLGAVKYSSVSERPAIASTRLATEKACLETVDRVVATSPQEKEHMRSLVSTQGLIDIIPCGTDIERLGATERPAARQQLNIPADAKIVLYVGRFDRRKGIETLVRAIAKSSLRGNSNLQLIIAGGYRLGASDGIECDRIRGIVKELGLEAITSFPGRLTESDLPMYYAAADVCVVPSHYEPFGLVAIEAMACRTPVVASDVGGLKFTVVPEVNGLLVPPQDETAFAKAIDRILSDPTLRDNLGQTARQRVETVLSWDSVASGLSCLYNKLLSQSAFVTEKSSQVAA</sequence>
<keyword evidence="1" id="KW-0328">Glycosyltransferase</keyword>
<name>A0A6J4JZ33_9CYAN</name>
<organism evidence="5">
    <name type="scientific">uncultured Coleofasciculus sp</name>
    <dbReference type="NCBI Taxonomy" id="1267456"/>
    <lineage>
        <taxon>Bacteria</taxon>
        <taxon>Bacillati</taxon>
        <taxon>Cyanobacteriota</taxon>
        <taxon>Cyanophyceae</taxon>
        <taxon>Coleofasciculales</taxon>
        <taxon>Coleofasciculaceae</taxon>
        <taxon>Coleofasciculus</taxon>
        <taxon>environmental samples</taxon>
    </lineage>
</organism>
<evidence type="ECO:0000259" key="3">
    <source>
        <dbReference type="Pfam" id="PF00534"/>
    </source>
</evidence>
<dbReference type="InterPro" id="IPR028098">
    <property type="entry name" value="Glyco_trans_4-like_N"/>
</dbReference>
<reference evidence="5" key="1">
    <citation type="submission" date="2020-02" db="EMBL/GenBank/DDBJ databases">
        <authorList>
            <person name="Meier V. D."/>
        </authorList>
    </citation>
    <scope>NUCLEOTIDE SEQUENCE</scope>
    <source>
        <strain evidence="5">AVDCRST_MAG92</strain>
    </source>
</reference>
<dbReference type="Pfam" id="PF13439">
    <property type="entry name" value="Glyco_transf_4"/>
    <property type="match status" value="1"/>
</dbReference>
<dbReference type="AlphaFoldDB" id="A0A6J4JZ33"/>
<evidence type="ECO:0000256" key="1">
    <source>
        <dbReference type="ARBA" id="ARBA00022676"/>
    </source>
</evidence>